<protein>
    <recommendedName>
        <fullName evidence="5">Peptidase M20 dimerisation domain-containing protein</fullName>
    </recommendedName>
</protein>
<dbReference type="GO" id="GO:0009850">
    <property type="term" value="P:auxin metabolic process"/>
    <property type="evidence" value="ECO:0000318"/>
    <property type="project" value="GO_Central"/>
</dbReference>
<evidence type="ECO:0000256" key="3">
    <source>
        <dbReference type="ARBA" id="ARBA00022801"/>
    </source>
</evidence>
<organism evidence="7">
    <name type="scientific">Selaginella moellendorffii</name>
    <name type="common">Spikemoss</name>
    <dbReference type="NCBI Taxonomy" id="88036"/>
    <lineage>
        <taxon>Eukaryota</taxon>
        <taxon>Viridiplantae</taxon>
        <taxon>Streptophyta</taxon>
        <taxon>Embryophyta</taxon>
        <taxon>Tracheophyta</taxon>
        <taxon>Lycopodiopsida</taxon>
        <taxon>Selaginellales</taxon>
        <taxon>Selaginellaceae</taxon>
        <taxon>Selaginella</taxon>
    </lineage>
</organism>
<gene>
    <name evidence="6" type="ORF">SELMODRAFT_141529</name>
</gene>
<evidence type="ECO:0000256" key="1">
    <source>
        <dbReference type="ARBA" id="ARBA00006153"/>
    </source>
</evidence>
<dbReference type="InParanoid" id="D8QXH2"/>
<dbReference type="InterPro" id="IPR017439">
    <property type="entry name" value="Amidohydrolase"/>
</dbReference>
<dbReference type="InterPro" id="IPR002933">
    <property type="entry name" value="Peptidase_M20"/>
</dbReference>
<feature type="binding site" evidence="4">
    <location>
        <position position="109"/>
    </location>
    <ligand>
        <name>Mn(2+)</name>
        <dbReference type="ChEBI" id="CHEBI:29035"/>
        <label>2</label>
    </ligand>
</feature>
<dbReference type="CDD" id="cd08017">
    <property type="entry name" value="M20_IAA_Hyd"/>
    <property type="match status" value="1"/>
</dbReference>
<keyword evidence="4" id="KW-0479">Metal-binding</keyword>
<accession>D8QXH2</accession>
<dbReference type="eggNOG" id="ENOG502QQEM">
    <property type="taxonomic scope" value="Eukaryota"/>
</dbReference>
<dbReference type="GO" id="GO:0010179">
    <property type="term" value="F:IAA-Ala conjugate hydrolase activity"/>
    <property type="evidence" value="ECO:0000318"/>
    <property type="project" value="GO_Central"/>
</dbReference>
<dbReference type="PANTHER" id="PTHR11014">
    <property type="entry name" value="PEPTIDASE M20 FAMILY MEMBER"/>
    <property type="match status" value="1"/>
</dbReference>
<keyword evidence="7" id="KW-1185">Reference proteome</keyword>
<dbReference type="Gene3D" id="3.30.70.360">
    <property type="match status" value="1"/>
</dbReference>
<dbReference type="GO" id="GO:0046872">
    <property type="term" value="F:metal ion binding"/>
    <property type="evidence" value="ECO:0007669"/>
    <property type="project" value="UniProtKB-KW"/>
</dbReference>
<dbReference type="OrthoDB" id="6119954at2759"/>
<comment type="similarity">
    <text evidence="1">Belongs to the peptidase M20 family.</text>
</comment>
<dbReference type="NCBIfam" id="TIGR01891">
    <property type="entry name" value="amidohydrolases"/>
    <property type="match status" value="1"/>
</dbReference>
<dbReference type="InterPro" id="IPR011650">
    <property type="entry name" value="Peptidase_M20_dimer"/>
</dbReference>
<dbReference type="Gene3D" id="3.40.630.10">
    <property type="entry name" value="Zn peptidases"/>
    <property type="match status" value="1"/>
</dbReference>
<feature type="binding site" evidence="4">
    <location>
        <position position="167"/>
    </location>
    <ligand>
        <name>Mn(2+)</name>
        <dbReference type="ChEBI" id="CHEBI:29035"/>
        <label>2</label>
    </ligand>
</feature>
<dbReference type="InterPro" id="IPR044757">
    <property type="entry name" value="ILR1-like_Hyd"/>
</dbReference>
<dbReference type="Proteomes" id="UP000001514">
    <property type="component" value="Unassembled WGS sequence"/>
</dbReference>
<dbReference type="MEROPS" id="M20.014"/>
<sequence length="405" mass="43981">MEAWAAEILEAANDPGTVEWVRSVRRCIHRNPELGFEEHQTSALIRRELDGMGIPYRWPVAKTGVVATIGSGDRPIVALRADMDGLPIQEMVEWEHKSQVDGKMHACGHDAHLAMLLGAARILSRRRHLLKGTVLLLFQPAEEGKAGAQVMVQDGALGDAEAIFGLHVAPEAPTGIIALRRGPCLAGSRAFEAEIKGRGGHAGCPDHTADPIVAASFAVISLQPLVSREMDPLGNQVVSVTSISGGHTFNVIPDSVTLKGSFRSFSKEGMAKLKERIQQIIESQAAVHKCTARVVFDADRPMYPATINDDKLHDHASWVATSLFGSHCVRNIKPVMAAEDFSFYLERIPGMFTGLGIHSEAKGTTHFVHSGLFRMDEDMLPWGVAFQAAVAEAYINELQPPLGRT</sequence>
<feature type="binding site" evidence="4">
    <location>
        <position position="369"/>
    </location>
    <ligand>
        <name>Mn(2+)</name>
        <dbReference type="ChEBI" id="CHEBI:29035"/>
        <label>2</label>
    </ligand>
</feature>
<dbReference type="PIRSF" id="PIRSF005962">
    <property type="entry name" value="Pept_M20D_amidohydro"/>
    <property type="match status" value="1"/>
</dbReference>
<dbReference type="Gramene" id="EFJ35045">
    <property type="protein sequence ID" value="EFJ35045"/>
    <property type="gene ID" value="SELMODRAFT_141529"/>
</dbReference>
<evidence type="ECO:0000256" key="4">
    <source>
        <dbReference type="PIRSR" id="PIRSR005962-1"/>
    </source>
</evidence>
<feature type="binding site" evidence="4">
    <location>
        <position position="143"/>
    </location>
    <ligand>
        <name>Mn(2+)</name>
        <dbReference type="ChEBI" id="CHEBI:29035"/>
        <label>2</label>
    </ligand>
</feature>
<feature type="binding site" evidence="4">
    <location>
        <position position="107"/>
    </location>
    <ligand>
        <name>Mn(2+)</name>
        <dbReference type="ChEBI" id="CHEBI:29035"/>
        <label>2</label>
    </ligand>
</feature>
<feature type="domain" description="Peptidase M20 dimerisation" evidence="5">
    <location>
        <begin position="187"/>
        <end position="286"/>
    </location>
</feature>
<comment type="cofactor">
    <cofactor evidence="4">
        <name>Mn(2+)</name>
        <dbReference type="ChEBI" id="CHEBI:29035"/>
    </cofactor>
    <text evidence="4">The Mn(2+) ion enhances activity.</text>
</comment>
<dbReference type="HOGENOM" id="CLU_023257_0_0_1"/>
<dbReference type="Pfam" id="PF07687">
    <property type="entry name" value="M20_dimer"/>
    <property type="match status" value="1"/>
</dbReference>
<dbReference type="EMBL" id="GL377568">
    <property type="protein sequence ID" value="EFJ35045.1"/>
    <property type="molecule type" value="Genomic_DNA"/>
</dbReference>
<dbReference type="FunFam" id="3.30.70.360:FF:000001">
    <property type="entry name" value="N-acetyldiaminopimelate deacetylase"/>
    <property type="match status" value="1"/>
</dbReference>
<name>D8QXH2_SELML</name>
<keyword evidence="4" id="KW-0464">Manganese</keyword>
<proteinExistence type="inferred from homology"/>
<dbReference type="SUPFAM" id="SSF53187">
    <property type="entry name" value="Zn-dependent exopeptidases"/>
    <property type="match status" value="1"/>
</dbReference>
<dbReference type="InterPro" id="IPR036264">
    <property type="entry name" value="Bact_exopeptidase_dim_dom"/>
</dbReference>
<dbReference type="STRING" id="88036.D8QXH2"/>
<dbReference type="AlphaFoldDB" id="D8QXH2"/>
<evidence type="ECO:0000256" key="2">
    <source>
        <dbReference type="ARBA" id="ARBA00022729"/>
    </source>
</evidence>
<evidence type="ECO:0000313" key="6">
    <source>
        <dbReference type="EMBL" id="EFJ35045.1"/>
    </source>
</evidence>
<dbReference type="Pfam" id="PF01546">
    <property type="entry name" value="Peptidase_M20"/>
    <property type="match status" value="1"/>
</dbReference>
<evidence type="ECO:0000313" key="7">
    <source>
        <dbReference type="Proteomes" id="UP000001514"/>
    </source>
</evidence>
<dbReference type="KEGG" id="smo:SELMODRAFT_141529"/>
<dbReference type="SUPFAM" id="SSF55031">
    <property type="entry name" value="Bacterial exopeptidase dimerisation domain"/>
    <property type="match status" value="1"/>
</dbReference>
<keyword evidence="2" id="KW-0732">Signal</keyword>
<keyword evidence="3" id="KW-0378">Hydrolase</keyword>
<reference evidence="6 7" key="1">
    <citation type="journal article" date="2011" name="Science">
        <title>The Selaginella genome identifies genetic changes associated with the evolution of vascular plants.</title>
        <authorList>
            <person name="Banks J.A."/>
            <person name="Nishiyama T."/>
            <person name="Hasebe M."/>
            <person name="Bowman J.L."/>
            <person name="Gribskov M."/>
            <person name="dePamphilis C."/>
            <person name="Albert V.A."/>
            <person name="Aono N."/>
            <person name="Aoyama T."/>
            <person name="Ambrose B.A."/>
            <person name="Ashton N.W."/>
            <person name="Axtell M.J."/>
            <person name="Barker E."/>
            <person name="Barker M.S."/>
            <person name="Bennetzen J.L."/>
            <person name="Bonawitz N.D."/>
            <person name="Chapple C."/>
            <person name="Cheng C."/>
            <person name="Correa L.G."/>
            <person name="Dacre M."/>
            <person name="DeBarry J."/>
            <person name="Dreyer I."/>
            <person name="Elias M."/>
            <person name="Engstrom E.M."/>
            <person name="Estelle M."/>
            <person name="Feng L."/>
            <person name="Finet C."/>
            <person name="Floyd S.K."/>
            <person name="Frommer W.B."/>
            <person name="Fujita T."/>
            <person name="Gramzow L."/>
            <person name="Gutensohn M."/>
            <person name="Harholt J."/>
            <person name="Hattori M."/>
            <person name="Heyl A."/>
            <person name="Hirai T."/>
            <person name="Hiwatashi Y."/>
            <person name="Ishikawa M."/>
            <person name="Iwata M."/>
            <person name="Karol K.G."/>
            <person name="Koehler B."/>
            <person name="Kolukisaoglu U."/>
            <person name="Kubo M."/>
            <person name="Kurata T."/>
            <person name="Lalonde S."/>
            <person name="Li K."/>
            <person name="Li Y."/>
            <person name="Litt A."/>
            <person name="Lyons E."/>
            <person name="Manning G."/>
            <person name="Maruyama T."/>
            <person name="Michael T.P."/>
            <person name="Mikami K."/>
            <person name="Miyazaki S."/>
            <person name="Morinaga S."/>
            <person name="Murata T."/>
            <person name="Mueller-Roeber B."/>
            <person name="Nelson D.R."/>
            <person name="Obara M."/>
            <person name="Oguri Y."/>
            <person name="Olmstead R.G."/>
            <person name="Onodera N."/>
            <person name="Petersen B.L."/>
            <person name="Pils B."/>
            <person name="Prigge M."/>
            <person name="Rensing S.A."/>
            <person name="Riano-Pachon D.M."/>
            <person name="Roberts A.W."/>
            <person name="Sato Y."/>
            <person name="Scheller H.V."/>
            <person name="Schulz B."/>
            <person name="Schulz C."/>
            <person name="Shakirov E.V."/>
            <person name="Shibagaki N."/>
            <person name="Shinohara N."/>
            <person name="Shippen D.E."/>
            <person name="Soerensen I."/>
            <person name="Sotooka R."/>
            <person name="Sugimoto N."/>
            <person name="Sugita M."/>
            <person name="Sumikawa N."/>
            <person name="Tanurdzic M."/>
            <person name="Theissen G."/>
            <person name="Ulvskov P."/>
            <person name="Wakazuki S."/>
            <person name="Weng J.K."/>
            <person name="Willats W.W."/>
            <person name="Wipf D."/>
            <person name="Wolf P.G."/>
            <person name="Yang L."/>
            <person name="Zimmer A.D."/>
            <person name="Zhu Q."/>
            <person name="Mitros T."/>
            <person name="Hellsten U."/>
            <person name="Loque D."/>
            <person name="Otillar R."/>
            <person name="Salamov A."/>
            <person name="Schmutz J."/>
            <person name="Shapiro H."/>
            <person name="Lindquist E."/>
            <person name="Lucas S."/>
            <person name="Rokhsar D."/>
            <person name="Grigoriev I.V."/>
        </authorList>
    </citation>
    <scope>NUCLEOTIDE SEQUENCE [LARGE SCALE GENOMIC DNA]</scope>
</reference>
<evidence type="ECO:0000259" key="5">
    <source>
        <dbReference type="Pfam" id="PF07687"/>
    </source>
</evidence>
<dbReference type="OMA" id="TNWITTI"/>
<dbReference type="PANTHER" id="PTHR11014:SF63">
    <property type="entry name" value="METALLOPEPTIDASE, PUTATIVE (AFU_ORTHOLOGUE AFUA_6G09600)-RELATED"/>
    <property type="match status" value="1"/>
</dbReference>